<keyword evidence="10" id="KW-1185">Reference proteome</keyword>
<dbReference type="GO" id="GO:0008270">
    <property type="term" value="F:zinc ion binding"/>
    <property type="evidence" value="ECO:0007669"/>
    <property type="project" value="UniProtKB-KW"/>
</dbReference>
<evidence type="ECO:0000256" key="5">
    <source>
        <dbReference type="SAM" id="MobiDB-lite"/>
    </source>
</evidence>
<dbReference type="STRING" id="857566.A0A1E3PJM8"/>
<feature type="region of interest" description="Disordered" evidence="5">
    <location>
        <begin position="263"/>
        <end position="290"/>
    </location>
</feature>
<keyword evidence="3" id="KW-0862">Zinc</keyword>
<dbReference type="Gene3D" id="2.20.28.10">
    <property type="match status" value="1"/>
</dbReference>
<reference evidence="9 10" key="1">
    <citation type="journal article" date="2016" name="Proc. Natl. Acad. Sci. U.S.A.">
        <title>Comparative genomics of biotechnologically important yeasts.</title>
        <authorList>
            <person name="Riley R."/>
            <person name="Haridas S."/>
            <person name="Wolfe K.H."/>
            <person name="Lopes M.R."/>
            <person name="Hittinger C.T."/>
            <person name="Goeker M."/>
            <person name="Salamov A.A."/>
            <person name="Wisecaver J.H."/>
            <person name="Long T.M."/>
            <person name="Calvey C.H."/>
            <person name="Aerts A.L."/>
            <person name="Barry K.W."/>
            <person name="Choi C."/>
            <person name="Clum A."/>
            <person name="Coughlan A.Y."/>
            <person name="Deshpande S."/>
            <person name="Douglass A.P."/>
            <person name="Hanson S.J."/>
            <person name="Klenk H.-P."/>
            <person name="LaButti K.M."/>
            <person name="Lapidus A."/>
            <person name="Lindquist E.A."/>
            <person name="Lipzen A.M."/>
            <person name="Meier-Kolthoff J.P."/>
            <person name="Ohm R.A."/>
            <person name="Otillar R.P."/>
            <person name="Pangilinan J.L."/>
            <person name="Peng Y."/>
            <person name="Rokas A."/>
            <person name="Rosa C.A."/>
            <person name="Scheuner C."/>
            <person name="Sibirny A.A."/>
            <person name="Slot J.C."/>
            <person name="Stielow J.B."/>
            <person name="Sun H."/>
            <person name="Kurtzman C.P."/>
            <person name="Blackwell M."/>
            <person name="Grigoriev I.V."/>
            <person name="Jeffries T.W."/>
        </authorList>
    </citation>
    <scope>NUCLEOTIDE SEQUENCE [LARGE SCALE GENOMIC DNA]</scope>
    <source>
        <strain evidence="9 10">DSM 6958</strain>
    </source>
</reference>
<accession>A0A1E3PJM8</accession>
<dbReference type="InterPro" id="IPR037274">
    <property type="entry name" value="Znf_CHY_sf"/>
</dbReference>
<dbReference type="SUPFAM" id="SSF57850">
    <property type="entry name" value="RING/U-box"/>
    <property type="match status" value="1"/>
</dbReference>
<dbReference type="Gene3D" id="3.30.40.10">
    <property type="entry name" value="Zinc/RING finger domain, C3HC4 (zinc finger)"/>
    <property type="match status" value="1"/>
</dbReference>
<dbReference type="SMART" id="SM00184">
    <property type="entry name" value="RING"/>
    <property type="match status" value="2"/>
</dbReference>
<dbReference type="PROSITE" id="PS50089">
    <property type="entry name" value="ZF_RING_2"/>
    <property type="match status" value="1"/>
</dbReference>
<dbReference type="GO" id="GO:0005634">
    <property type="term" value="C:nucleus"/>
    <property type="evidence" value="ECO:0007669"/>
    <property type="project" value="TreeGrafter"/>
</dbReference>
<dbReference type="InterPro" id="IPR008913">
    <property type="entry name" value="Znf_CHY"/>
</dbReference>
<name>A0A1E3PJM8_9ASCO</name>
<feature type="compositionally biased region" description="Polar residues" evidence="5">
    <location>
        <begin position="34"/>
        <end position="53"/>
    </location>
</feature>
<evidence type="ECO:0000256" key="3">
    <source>
        <dbReference type="ARBA" id="ARBA00022833"/>
    </source>
</evidence>
<dbReference type="GO" id="GO:0006511">
    <property type="term" value="P:ubiquitin-dependent protein catabolic process"/>
    <property type="evidence" value="ECO:0007669"/>
    <property type="project" value="TreeGrafter"/>
</dbReference>
<proteinExistence type="predicted"/>
<dbReference type="PANTHER" id="PTHR21319:SF0">
    <property type="entry name" value="AND RING FINGER DOMAIN PROTEIN, PUTATIVE (AFU_ORTHOLOGUE AFUA_1G08900)-RELATED"/>
    <property type="match status" value="1"/>
</dbReference>
<feature type="compositionally biased region" description="Basic residues" evidence="5">
    <location>
        <begin position="322"/>
        <end position="331"/>
    </location>
</feature>
<feature type="domain" description="RING-type" evidence="6">
    <location>
        <begin position="630"/>
        <end position="672"/>
    </location>
</feature>
<feature type="compositionally biased region" description="Polar residues" evidence="5">
    <location>
        <begin position="208"/>
        <end position="235"/>
    </location>
</feature>
<dbReference type="GO" id="GO:0016567">
    <property type="term" value="P:protein ubiquitination"/>
    <property type="evidence" value="ECO:0007669"/>
    <property type="project" value="TreeGrafter"/>
</dbReference>
<dbReference type="PROSITE" id="PS51266">
    <property type="entry name" value="ZF_CHY"/>
    <property type="match status" value="1"/>
</dbReference>
<dbReference type="Pfam" id="PF14599">
    <property type="entry name" value="zinc_ribbon_6"/>
    <property type="match status" value="1"/>
</dbReference>
<sequence>MEDNSINQQSDSTDTLTRDEPQDEPQDDAQDQQVDSTYHGNTTETFQNGATENMDQEFPETRPPIISGSALRNILDDMIRRASGGRLGETETNNNQLGHEQVVDGMIQRPPYSFFNHPAIDDSDFESSESESESANGDTYQTTIGNLFHAGIDNEAMNTLTEVVSNARFRISDMDAIGSYSNLVASFASMRENLRATLSDQARRYSDSLRSSPAPSTVVTAEANQSVPSTANSEGSDAESEYEYNDFDRMGRFLFGSDYPGVLYDSGNEDQPDSPHIGSDNDSEARSIETLNTEIVTEAVGTRRIRRAYNTRRSRNGIERHSHYHNHNHHSHSTEHTHRGLQEHSHSHTHMESNDNQNGISIPLNLENESEHEGTSNNKKTIVNIVDENSLRKEILNIYADKTLNERQKSKSIQKLMTGNYRRLQRDNAKYSDDEDDSRSERSQYDDIDSNNFAKDENGNSIKAASEFNVDEDDMGEDDMVVFPVDRESSWANKELNILGCKHYQRNIKLECSQCNKWYVCRFCHDDVEYHNLIRPETRNMLCMICGTAQAAKKTCKTCLKQMAIYYCDICKLWDNEPNKKIYHCDKCGICRLGEGLGIDFFHCDTCNACMSISLQNNHKCIENAIECNCPICGDFLFTSTVPAIFMPCGHAIHNTCYREYTKNSYKCPICSRSILNMAAQFRILDMEIARQELPEPYIHWRSVISCNDCYAKSNVRFHFLGLKCDSCDGYNTAQLRIIKPEEGGGGDSGLAEVAGNEADPMLRRGSLQQEENEDENEQSNGPSEGVSGDSINTNTITDNTNDNELSE</sequence>
<feature type="domain" description="CTCHY-type" evidence="8">
    <location>
        <begin position="563"/>
        <end position="629"/>
    </location>
</feature>
<dbReference type="Pfam" id="PF05495">
    <property type="entry name" value="zf-CHY"/>
    <property type="match status" value="1"/>
</dbReference>
<feature type="region of interest" description="Disordered" evidence="5">
    <location>
        <begin position="742"/>
        <end position="808"/>
    </location>
</feature>
<feature type="region of interest" description="Disordered" evidence="5">
    <location>
        <begin position="205"/>
        <end position="241"/>
    </location>
</feature>
<dbReference type="PANTHER" id="PTHR21319">
    <property type="entry name" value="RING FINGER AND CHY ZINC FINGER DOMAIN-CONTAINING PROTEIN 1"/>
    <property type="match status" value="1"/>
</dbReference>
<dbReference type="AlphaFoldDB" id="A0A1E3PJM8"/>
<feature type="compositionally biased region" description="Polar residues" evidence="5">
    <location>
        <begin position="1"/>
        <end position="15"/>
    </location>
</feature>
<feature type="compositionally biased region" description="Basic residues" evidence="5">
    <location>
        <begin position="306"/>
        <end position="315"/>
    </location>
</feature>
<dbReference type="GO" id="GO:0061630">
    <property type="term" value="F:ubiquitin protein ligase activity"/>
    <property type="evidence" value="ECO:0007669"/>
    <property type="project" value="TreeGrafter"/>
</dbReference>
<organism evidence="9 10">
    <name type="scientific">Nadsonia fulvescens var. elongata DSM 6958</name>
    <dbReference type="NCBI Taxonomy" id="857566"/>
    <lineage>
        <taxon>Eukaryota</taxon>
        <taxon>Fungi</taxon>
        <taxon>Dikarya</taxon>
        <taxon>Ascomycota</taxon>
        <taxon>Saccharomycotina</taxon>
        <taxon>Dipodascomycetes</taxon>
        <taxon>Dipodascales</taxon>
        <taxon>Dipodascales incertae sedis</taxon>
        <taxon>Nadsonia</taxon>
    </lineage>
</organism>
<dbReference type="InterPro" id="IPR013083">
    <property type="entry name" value="Znf_RING/FYVE/PHD"/>
</dbReference>
<evidence type="ECO:0000259" key="6">
    <source>
        <dbReference type="PROSITE" id="PS50089"/>
    </source>
</evidence>
<feature type="region of interest" description="Disordered" evidence="5">
    <location>
        <begin position="1"/>
        <end position="65"/>
    </location>
</feature>
<feature type="compositionally biased region" description="Basic and acidic residues" evidence="5">
    <location>
        <begin position="332"/>
        <end position="353"/>
    </location>
</feature>
<dbReference type="InterPro" id="IPR039512">
    <property type="entry name" value="RCHY1_zinc-ribbon"/>
</dbReference>
<dbReference type="SUPFAM" id="SSF161219">
    <property type="entry name" value="CHY zinc finger-like"/>
    <property type="match status" value="1"/>
</dbReference>
<feature type="region of interest" description="Disordered" evidence="5">
    <location>
        <begin position="407"/>
        <end position="458"/>
    </location>
</feature>
<dbReference type="EMBL" id="KV454409">
    <property type="protein sequence ID" value="ODQ65656.1"/>
    <property type="molecule type" value="Genomic_DNA"/>
</dbReference>
<protein>
    <recommendedName>
        <fullName evidence="11">Zf-CHY-domain-containing protein</fullName>
    </recommendedName>
</protein>
<evidence type="ECO:0000259" key="7">
    <source>
        <dbReference type="PROSITE" id="PS51266"/>
    </source>
</evidence>
<feature type="compositionally biased region" description="Acidic residues" evidence="5">
    <location>
        <begin position="21"/>
        <end position="30"/>
    </location>
</feature>
<evidence type="ECO:0000259" key="8">
    <source>
        <dbReference type="PROSITE" id="PS51270"/>
    </source>
</evidence>
<feature type="domain" description="CHY-type" evidence="7">
    <location>
        <begin position="494"/>
        <end position="561"/>
    </location>
</feature>
<keyword evidence="1" id="KW-0479">Metal-binding</keyword>
<evidence type="ECO:0008006" key="11">
    <source>
        <dbReference type="Google" id="ProtNLM"/>
    </source>
</evidence>
<feature type="compositionally biased region" description="Acidic residues" evidence="5">
    <location>
        <begin position="121"/>
        <end position="132"/>
    </location>
</feature>
<keyword evidence="2 4" id="KW-0863">Zinc-finger</keyword>
<gene>
    <name evidence="9" type="ORF">NADFUDRAFT_82660</name>
</gene>
<dbReference type="Pfam" id="PF13639">
    <property type="entry name" value="zf-RING_2"/>
    <property type="match status" value="1"/>
</dbReference>
<dbReference type="Proteomes" id="UP000095009">
    <property type="component" value="Unassembled WGS sequence"/>
</dbReference>
<evidence type="ECO:0000256" key="2">
    <source>
        <dbReference type="ARBA" id="ARBA00022771"/>
    </source>
</evidence>
<dbReference type="CDD" id="cd16464">
    <property type="entry name" value="RING-H2_Pirh2-like"/>
    <property type="match status" value="1"/>
</dbReference>
<feature type="compositionally biased region" description="Low complexity" evidence="5">
    <location>
        <begin position="792"/>
        <end position="808"/>
    </location>
</feature>
<evidence type="ECO:0000256" key="4">
    <source>
        <dbReference type="PROSITE-ProRule" id="PRU00601"/>
    </source>
</evidence>
<evidence type="ECO:0000256" key="1">
    <source>
        <dbReference type="ARBA" id="ARBA00022723"/>
    </source>
</evidence>
<evidence type="ECO:0000313" key="9">
    <source>
        <dbReference type="EMBL" id="ODQ65656.1"/>
    </source>
</evidence>
<dbReference type="OrthoDB" id="411372at2759"/>
<dbReference type="PROSITE" id="PS51270">
    <property type="entry name" value="ZF_CTCHY"/>
    <property type="match status" value="1"/>
</dbReference>
<dbReference type="InterPro" id="IPR001841">
    <property type="entry name" value="Znf_RING"/>
</dbReference>
<evidence type="ECO:0000313" key="10">
    <source>
        <dbReference type="Proteomes" id="UP000095009"/>
    </source>
</evidence>
<feature type="region of interest" description="Disordered" evidence="5">
    <location>
        <begin position="306"/>
        <end position="362"/>
    </location>
</feature>
<feature type="region of interest" description="Disordered" evidence="5">
    <location>
        <begin position="113"/>
        <end position="139"/>
    </location>
</feature>
<dbReference type="InterPro" id="IPR037275">
    <property type="entry name" value="Znf_CTCHY_sf"/>
</dbReference>
<dbReference type="InterPro" id="IPR017921">
    <property type="entry name" value="Znf_CTCHY"/>
</dbReference>
<dbReference type="SUPFAM" id="SSF161245">
    <property type="entry name" value="Zinc hairpin stack"/>
    <property type="match status" value="1"/>
</dbReference>